<dbReference type="GO" id="GO:0008270">
    <property type="term" value="F:zinc ion binding"/>
    <property type="evidence" value="ECO:0007669"/>
    <property type="project" value="InterPro"/>
</dbReference>
<reference evidence="11" key="1">
    <citation type="submission" date="2020-05" db="UniProtKB">
        <authorList>
            <consortium name="EnsemblMetazoa"/>
        </authorList>
    </citation>
    <scope>IDENTIFICATION</scope>
    <source>
        <strain evidence="11">BB02</strain>
    </source>
</reference>
<dbReference type="OrthoDB" id="10001926at2759"/>
<dbReference type="SMART" id="SM00644">
    <property type="entry name" value="Ami_2"/>
    <property type="match status" value="1"/>
</dbReference>
<evidence type="ECO:0000256" key="2">
    <source>
        <dbReference type="ARBA" id="ARBA00022588"/>
    </source>
</evidence>
<dbReference type="STRING" id="6526.A0A2C9JZA8"/>
<dbReference type="Proteomes" id="UP000076420">
    <property type="component" value="Unassembled WGS sequence"/>
</dbReference>
<dbReference type="Gene3D" id="3.40.80.10">
    <property type="entry name" value="Peptidoglycan recognition protein-like"/>
    <property type="match status" value="1"/>
</dbReference>
<evidence type="ECO:0000313" key="12">
    <source>
        <dbReference type="Proteomes" id="UP000076420"/>
    </source>
</evidence>
<dbReference type="KEGG" id="bgt:106073908"/>
<dbReference type="AlphaFoldDB" id="A0A2C9JZA8"/>
<dbReference type="PANTHER" id="PTHR11022">
    <property type="entry name" value="PEPTIDOGLYCAN RECOGNITION PROTEIN"/>
    <property type="match status" value="1"/>
</dbReference>
<dbReference type="InterPro" id="IPR006619">
    <property type="entry name" value="PGRP_domain_met/bac"/>
</dbReference>
<dbReference type="GO" id="GO:0009253">
    <property type="term" value="P:peptidoglycan catabolic process"/>
    <property type="evidence" value="ECO:0007669"/>
    <property type="project" value="InterPro"/>
</dbReference>
<feature type="disulfide bond" evidence="7">
    <location>
        <begin position="20"/>
        <end position="143"/>
    </location>
</feature>
<dbReference type="InterPro" id="IPR002502">
    <property type="entry name" value="Amidase_domain"/>
</dbReference>
<comment type="similarity">
    <text evidence="1 6">Belongs to the N-acetylmuramoyl-L-alanine amidase 2 family.</text>
</comment>
<dbReference type="VEuPathDB" id="VectorBase:BGLAX_036173"/>
<feature type="disulfide bond" evidence="7">
    <location>
        <begin position="57"/>
        <end position="63"/>
    </location>
</feature>
<sequence length="184" mass="20507">MLGLVVALICLQTYSVYGACPHIITRAEWGARQPNGEWFLTNPVQYAFIHHSAGPDCHDRATCQAQVKIFQNYHMDTHGWPDIGYTYVIGGDGSVFEGRGWDKVGAHTLNYNSVGYGFCMIGTFTSHMPTAAAQQAVKDLIDCGVQLGKIKREYTLRGHRDMPGSSTECPGTMLWNAIKHWPHY</sequence>
<feature type="chain" id="PRO_5012813035" description="Peptidoglycan-recognition protein" evidence="8">
    <location>
        <begin position="19"/>
        <end position="184"/>
    </location>
</feature>
<gene>
    <name evidence="11" type="primary">106073908</name>
</gene>
<feature type="domain" description="N-acetylmuramoyl-L-alanine amidase" evidence="9">
    <location>
        <begin position="29"/>
        <end position="171"/>
    </location>
</feature>
<evidence type="ECO:0000313" key="11">
    <source>
        <dbReference type="EnsemblMetazoa" id="BGLB010467-PB"/>
    </source>
</evidence>
<dbReference type="VEuPathDB" id="VectorBase:BGLB010467"/>
<organism evidence="11 12">
    <name type="scientific">Biomphalaria glabrata</name>
    <name type="common">Bloodfluke planorb</name>
    <name type="synonym">Freshwater snail</name>
    <dbReference type="NCBI Taxonomy" id="6526"/>
    <lineage>
        <taxon>Eukaryota</taxon>
        <taxon>Metazoa</taxon>
        <taxon>Spiralia</taxon>
        <taxon>Lophotrochozoa</taxon>
        <taxon>Mollusca</taxon>
        <taxon>Gastropoda</taxon>
        <taxon>Heterobranchia</taxon>
        <taxon>Euthyneura</taxon>
        <taxon>Panpulmonata</taxon>
        <taxon>Hygrophila</taxon>
        <taxon>Lymnaeoidea</taxon>
        <taxon>Planorbidae</taxon>
        <taxon>Biomphalaria</taxon>
    </lineage>
</organism>
<dbReference type="InterPro" id="IPR015510">
    <property type="entry name" value="PGRP"/>
</dbReference>
<dbReference type="InterPro" id="IPR036505">
    <property type="entry name" value="Amidase/PGRP_sf"/>
</dbReference>
<evidence type="ECO:0000259" key="10">
    <source>
        <dbReference type="SMART" id="SM00701"/>
    </source>
</evidence>
<keyword evidence="3 8" id="KW-0732">Signal</keyword>
<dbReference type="EnsemblMetazoa" id="BGLB010467-RB">
    <property type="protein sequence ID" value="BGLB010467-PB"/>
    <property type="gene ID" value="BGLB010467"/>
</dbReference>
<proteinExistence type="inferred from homology"/>
<dbReference type="SMART" id="SM00701">
    <property type="entry name" value="PGRP"/>
    <property type="match status" value="1"/>
</dbReference>
<evidence type="ECO:0000259" key="9">
    <source>
        <dbReference type="SMART" id="SM00644"/>
    </source>
</evidence>
<keyword evidence="2 6" id="KW-0399">Innate immunity</keyword>
<protein>
    <recommendedName>
        <fullName evidence="6">Peptidoglycan-recognition protein</fullName>
    </recommendedName>
</protein>
<evidence type="ECO:0000256" key="8">
    <source>
        <dbReference type="SAM" id="SignalP"/>
    </source>
</evidence>
<dbReference type="RefSeq" id="XP_013090042.2">
    <property type="nucleotide sequence ID" value="XM_013234588.2"/>
</dbReference>
<dbReference type="GO" id="GO:0045087">
    <property type="term" value="P:innate immune response"/>
    <property type="evidence" value="ECO:0007669"/>
    <property type="project" value="UniProtKB-KW"/>
</dbReference>
<dbReference type="InterPro" id="IPR017331">
    <property type="entry name" value="Peptidoglycan_recognition"/>
</dbReference>
<evidence type="ECO:0000256" key="6">
    <source>
        <dbReference type="PIRNR" id="PIRNR037945"/>
    </source>
</evidence>
<feature type="domain" description="Peptidoglycan recognition protein family" evidence="10">
    <location>
        <begin position="21"/>
        <end position="163"/>
    </location>
</feature>
<evidence type="ECO:0000256" key="4">
    <source>
        <dbReference type="ARBA" id="ARBA00022859"/>
    </source>
</evidence>
<evidence type="ECO:0000256" key="7">
    <source>
        <dbReference type="PIRSR" id="PIRSR037945-1"/>
    </source>
</evidence>
<evidence type="ECO:0000256" key="1">
    <source>
        <dbReference type="ARBA" id="ARBA00007553"/>
    </source>
</evidence>
<name>A0A2C9JZA8_BIOGL</name>
<dbReference type="Pfam" id="PF01510">
    <property type="entry name" value="Amidase_2"/>
    <property type="match status" value="1"/>
</dbReference>
<dbReference type="CDD" id="cd06583">
    <property type="entry name" value="PGRP"/>
    <property type="match status" value="1"/>
</dbReference>
<dbReference type="PANTHER" id="PTHR11022:SF41">
    <property type="entry name" value="PEPTIDOGLYCAN-RECOGNITION PROTEIN LC-RELATED"/>
    <property type="match status" value="1"/>
</dbReference>
<dbReference type="SUPFAM" id="SSF55846">
    <property type="entry name" value="N-acetylmuramoyl-L-alanine amidase-like"/>
    <property type="match status" value="1"/>
</dbReference>
<feature type="signal peptide" evidence="8">
    <location>
        <begin position="1"/>
        <end position="18"/>
    </location>
</feature>
<dbReference type="GO" id="GO:0008745">
    <property type="term" value="F:N-acetylmuramoyl-L-alanine amidase activity"/>
    <property type="evidence" value="ECO:0007669"/>
    <property type="project" value="InterPro"/>
</dbReference>
<dbReference type="PIRSF" id="PIRSF037945">
    <property type="entry name" value="PGRPs"/>
    <property type="match status" value="1"/>
</dbReference>
<accession>A0A2C9JZA8</accession>
<dbReference type="GO" id="GO:0042834">
    <property type="term" value="F:peptidoglycan binding"/>
    <property type="evidence" value="ECO:0007669"/>
    <property type="project" value="InterPro"/>
</dbReference>
<evidence type="ECO:0000256" key="5">
    <source>
        <dbReference type="ARBA" id="ARBA00023157"/>
    </source>
</evidence>
<keyword evidence="5 7" id="KW-1015">Disulfide bond</keyword>
<dbReference type="FunFam" id="3.40.80.10:FF:000001">
    <property type="entry name" value="Peptidoglycan recognition protein 1"/>
    <property type="match status" value="1"/>
</dbReference>
<keyword evidence="4 6" id="KW-0391">Immunity</keyword>
<evidence type="ECO:0000256" key="3">
    <source>
        <dbReference type="ARBA" id="ARBA00022729"/>
    </source>
</evidence>